<evidence type="ECO:0000313" key="5">
    <source>
        <dbReference type="EMBL" id="WOO42840.1"/>
    </source>
</evidence>
<dbReference type="PANTHER" id="PTHR30258">
    <property type="entry name" value="TYPE II SECRETION SYSTEM PROTEIN GSPE-RELATED"/>
    <property type="match status" value="1"/>
</dbReference>
<evidence type="ECO:0000256" key="2">
    <source>
        <dbReference type="ARBA" id="ARBA00022741"/>
    </source>
</evidence>
<feature type="domain" description="Bacterial type II secretion system protein E" evidence="4">
    <location>
        <begin position="398"/>
        <end position="412"/>
    </location>
</feature>
<evidence type="ECO:0000256" key="3">
    <source>
        <dbReference type="ARBA" id="ARBA00022840"/>
    </source>
</evidence>
<organism evidence="5 6">
    <name type="scientific">Rubellicoccus peritrichatus</name>
    <dbReference type="NCBI Taxonomy" id="3080537"/>
    <lineage>
        <taxon>Bacteria</taxon>
        <taxon>Pseudomonadati</taxon>
        <taxon>Verrucomicrobiota</taxon>
        <taxon>Opitutia</taxon>
        <taxon>Puniceicoccales</taxon>
        <taxon>Cerasicoccaceae</taxon>
        <taxon>Rubellicoccus</taxon>
    </lineage>
</organism>
<keyword evidence="6" id="KW-1185">Reference proteome</keyword>
<evidence type="ECO:0000256" key="1">
    <source>
        <dbReference type="ARBA" id="ARBA00006611"/>
    </source>
</evidence>
<dbReference type="InterPro" id="IPR007831">
    <property type="entry name" value="T2SS_GspE_N"/>
</dbReference>
<dbReference type="Gene3D" id="3.30.300.160">
    <property type="entry name" value="Type II secretion system, protein E, N-terminal domain"/>
    <property type="match status" value="1"/>
</dbReference>
<dbReference type="GO" id="GO:0016887">
    <property type="term" value="F:ATP hydrolysis activity"/>
    <property type="evidence" value="ECO:0007669"/>
    <property type="project" value="TreeGrafter"/>
</dbReference>
<protein>
    <submittedName>
        <fullName evidence="5">ATPase, T2SS/T4P/T4SS family</fullName>
    </submittedName>
</protein>
<dbReference type="SUPFAM" id="SSF52540">
    <property type="entry name" value="P-loop containing nucleoside triphosphate hydrolases"/>
    <property type="match status" value="1"/>
</dbReference>
<gene>
    <name evidence="5" type="ORF">RZN69_07025</name>
</gene>
<dbReference type="PANTHER" id="PTHR30258:SF1">
    <property type="entry name" value="PROTEIN TRANSPORT PROTEIN HOFB HOMOLOG"/>
    <property type="match status" value="1"/>
</dbReference>
<dbReference type="PROSITE" id="PS00662">
    <property type="entry name" value="T2SP_E"/>
    <property type="match status" value="1"/>
</dbReference>
<dbReference type="InterPro" id="IPR001482">
    <property type="entry name" value="T2SS/T4SS_dom"/>
</dbReference>
<dbReference type="KEGG" id="puo:RZN69_07025"/>
<dbReference type="Pfam" id="PF05157">
    <property type="entry name" value="MshEN"/>
    <property type="match status" value="1"/>
</dbReference>
<dbReference type="SUPFAM" id="SSF160246">
    <property type="entry name" value="EspE N-terminal domain-like"/>
    <property type="match status" value="1"/>
</dbReference>
<dbReference type="SMART" id="SM00382">
    <property type="entry name" value="AAA"/>
    <property type="match status" value="1"/>
</dbReference>
<dbReference type="AlphaFoldDB" id="A0AAQ3QXG4"/>
<evidence type="ECO:0000313" key="6">
    <source>
        <dbReference type="Proteomes" id="UP001304300"/>
    </source>
</evidence>
<accession>A0AAQ3QXG4</accession>
<dbReference type="Pfam" id="PF00437">
    <property type="entry name" value="T2SSE"/>
    <property type="match status" value="1"/>
</dbReference>
<dbReference type="GO" id="GO:0005524">
    <property type="term" value="F:ATP binding"/>
    <property type="evidence" value="ECO:0007669"/>
    <property type="project" value="UniProtKB-KW"/>
</dbReference>
<dbReference type="Gene3D" id="3.40.50.300">
    <property type="entry name" value="P-loop containing nucleotide triphosphate hydrolases"/>
    <property type="match status" value="1"/>
</dbReference>
<evidence type="ECO:0000259" key="4">
    <source>
        <dbReference type="PROSITE" id="PS00662"/>
    </source>
</evidence>
<dbReference type="FunFam" id="3.30.450.90:FF:000001">
    <property type="entry name" value="Type II secretion system ATPase GspE"/>
    <property type="match status" value="1"/>
</dbReference>
<name>A0AAQ3QXG4_9BACT</name>
<dbReference type="InterPro" id="IPR037257">
    <property type="entry name" value="T2SS_E_N_sf"/>
</dbReference>
<dbReference type="Proteomes" id="UP001304300">
    <property type="component" value="Chromosome"/>
</dbReference>
<dbReference type="FunFam" id="3.40.50.300:FF:000398">
    <property type="entry name" value="Type IV pilus assembly ATPase PilB"/>
    <property type="match status" value="1"/>
</dbReference>
<reference evidence="5 6" key="1">
    <citation type="submission" date="2023-10" db="EMBL/GenBank/DDBJ databases">
        <title>Rubellicoccus peritrichatus gen. nov., sp. nov., isolated from an algae of coral reef tank.</title>
        <authorList>
            <person name="Luo J."/>
        </authorList>
    </citation>
    <scope>NUCLEOTIDE SEQUENCE [LARGE SCALE GENOMIC DNA]</scope>
    <source>
        <strain evidence="5 6">CR14</strain>
    </source>
</reference>
<keyword evidence="2" id="KW-0547">Nucleotide-binding</keyword>
<dbReference type="InterPro" id="IPR027417">
    <property type="entry name" value="P-loop_NTPase"/>
</dbReference>
<keyword evidence="3" id="KW-0067">ATP-binding</keyword>
<proteinExistence type="inferred from homology"/>
<dbReference type="GO" id="GO:0005886">
    <property type="term" value="C:plasma membrane"/>
    <property type="evidence" value="ECO:0007669"/>
    <property type="project" value="TreeGrafter"/>
</dbReference>
<dbReference type="CDD" id="cd01129">
    <property type="entry name" value="PulE-GspE-like"/>
    <property type="match status" value="1"/>
</dbReference>
<comment type="similarity">
    <text evidence="1">Belongs to the GSP E family.</text>
</comment>
<sequence length="578" mass="64163">MEPPRPEALLFPVAMFEDHNDTVFEILDQSGELEHAQLEDLNQAHINTGKSLADEAIDSGLIERGQLLQMIADYLQYEYQPVPPQSIEDMVIRSVKPAVARMYAVVPIRVDDHSIDLLAKDPFNNNIIDDLTFSLSKDINLVVTDPEYLDNILIASYGDEDSSIDDLLAEIKGSEPVAEGSEDMSEAELTNLANETPIIRFVNLVLQQAIRDKASDIHFEPFEDQFRIRYRIDGALYEMAPPPKNLATPVISRVKVLSNLNIAERRIPQDGRIKMTIAGRPVDLRVSTLPTQFGESVVLRVLDKSVVNLDLEMLSMPDDILDTIRDLVKRPNGIFIVTGPTGSGKTTTLYSALREVNKTEIKIVTAEDPVEYEIDGIMQVAINHTVGLTFGAALRSFLRQDPDKIMVGEIRDLETAQIAVQASLTGHVVLSTLHTNDAPGAITRLIDMGLEPFLISASVEGVLGQRLVRRICPTCKTPYEPDQEIIDVIGADPLEIADKQFFYGKGCAECSQTGYRGRQGLFEMLAMSDSIRELITARAPTLVLKQKALEQGMRTLRDDGMRAIFDGATTIEEVLKYT</sequence>
<dbReference type="Gene3D" id="3.30.450.90">
    <property type="match status" value="1"/>
</dbReference>
<dbReference type="EMBL" id="CP136920">
    <property type="protein sequence ID" value="WOO42840.1"/>
    <property type="molecule type" value="Genomic_DNA"/>
</dbReference>
<dbReference type="InterPro" id="IPR003593">
    <property type="entry name" value="AAA+_ATPase"/>
</dbReference>